<keyword evidence="3 7" id="KW-0812">Transmembrane</keyword>
<keyword evidence="5 7" id="KW-0472">Membrane</keyword>
<feature type="transmembrane region" description="Helical" evidence="7">
    <location>
        <begin position="329"/>
        <end position="357"/>
    </location>
</feature>
<dbReference type="InterPro" id="IPR050250">
    <property type="entry name" value="Macrolide_Exporter_MacB"/>
</dbReference>
<keyword evidence="4 7" id="KW-1133">Transmembrane helix</keyword>
<feature type="domain" description="MacB-like periplasmic core" evidence="9">
    <location>
        <begin position="53"/>
        <end position="237"/>
    </location>
</feature>
<evidence type="ECO:0000256" key="3">
    <source>
        <dbReference type="ARBA" id="ARBA00022692"/>
    </source>
</evidence>
<evidence type="ECO:0000256" key="4">
    <source>
        <dbReference type="ARBA" id="ARBA00022989"/>
    </source>
</evidence>
<evidence type="ECO:0000259" key="8">
    <source>
        <dbReference type="Pfam" id="PF02687"/>
    </source>
</evidence>
<dbReference type="RefSeq" id="WP_254426562.1">
    <property type="nucleotide sequence ID" value="NZ_JBHSUS010000001.1"/>
</dbReference>
<dbReference type="PANTHER" id="PTHR30572:SF4">
    <property type="entry name" value="ABC TRANSPORTER PERMEASE YTRF"/>
    <property type="match status" value="1"/>
</dbReference>
<evidence type="ECO:0000256" key="2">
    <source>
        <dbReference type="ARBA" id="ARBA00022475"/>
    </source>
</evidence>
<feature type="domain" description="ABC3 transporter permease C-terminal" evidence="8">
    <location>
        <begin position="287"/>
        <end position="399"/>
    </location>
</feature>
<keyword evidence="11" id="KW-1185">Reference proteome</keyword>
<name>A0ABW1XLK4_9ALTE</name>
<dbReference type="Pfam" id="PF02687">
    <property type="entry name" value="FtsX"/>
    <property type="match status" value="1"/>
</dbReference>
<protein>
    <submittedName>
        <fullName evidence="10">ABC transporter permease</fullName>
    </submittedName>
</protein>
<comment type="caution">
    <text evidence="10">The sequence shown here is derived from an EMBL/GenBank/DDBJ whole genome shotgun (WGS) entry which is preliminary data.</text>
</comment>
<comment type="similarity">
    <text evidence="6">Belongs to the ABC-4 integral membrane protein family.</text>
</comment>
<evidence type="ECO:0000256" key="6">
    <source>
        <dbReference type="ARBA" id="ARBA00038076"/>
    </source>
</evidence>
<dbReference type="Proteomes" id="UP001596364">
    <property type="component" value="Unassembled WGS sequence"/>
</dbReference>
<evidence type="ECO:0000259" key="9">
    <source>
        <dbReference type="Pfam" id="PF12704"/>
    </source>
</evidence>
<comment type="subcellular location">
    <subcellularLocation>
        <location evidence="1">Cell membrane</location>
        <topology evidence="1">Multi-pass membrane protein</topology>
    </subcellularLocation>
</comment>
<evidence type="ECO:0000256" key="5">
    <source>
        <dbReference type="ARBA" id="ARBA00023136"/>
    </source>
</evidence>
<dbReference type="PANTHER" id="PTHR30572">
    <property type="entry name" value="MEMBRANE COMPONENT OF TRANSPORTER-RELATED"/>
    <property type="match status" value="1"/>
</dbReference>
<evidence type="ECO:0000313" key="10">
    <source>
        <dbReference type="EMBL" id="MFC6440232.1"/>
    </source>
</evidence>
<sequence>MNWEIGPIFRAVMRNKVGAVLIALQVAVTMTIIVNAIFIINERKELLARESGIDEANTFYLSSSGFGDNYNAQVTVEEDLANLRQIPGVINATQTNAIPISGGGWSMGLKTEPGVENEGVGVAVYFTDQHGLQTYDVELLAGRNFTDADITWRDPVKGDWPQMTILTQAMAKDLFPDLPYQDVVGKTVFINDDEPIQIIGIIDKLHAPWIGWDGLERVMLVPQHLLFDSYRYLIRTEPGQLDRLMPEIEALLADSNRNRIIRNMNSMTDTRERTYRGHSAMVSMLTIIIVVLTIVTALGIVGLVSFSVNRRRKQIGTRRALGATRFAVMRYFLVENFMITSVGVLLGAAMTVGLNIWLVNSFEMQRIDWYYIPIGMLCLWLIGLLAVYGPARKAASIPPALATRTV</sequence>
<evidence type="ECO:0000256" key="7">
    <source>
        <dbReference type="SAM" id="Phobius"/>
    </source>
</evidence>
<organism evidence="10 11">
    <name type="scientific">Pseudobowmanella zhangzhouensis</name>
    <dbReference type="NCBI Taxonomy" id="1537679"/>
    <lineage>
        <taxon>Bacteria</taxon>
        <taxon>Pseudomonadati</taxon>
        <taxon>Pseudomonadota</taxon>
        <taxon>Gammaproteobacteria</taxon>
        <taxon>Alteromonadales</taxon>
        <taxon>Alteromonadaceae</taxon>
    </lineage>
</organism>
<feature type="transmembrane region" description="Helical" evidence="7">
    <location>
        <begin position="280"/>
        <end position="308"/>
    </location>
</feature>
<dbReference type="Pfam" id="PF12704">
    <property type="entry name" value="MacB_PCD"/>
    <property type="match status" value="1"/>
</dbReference>
<keyword evidence="2" id="KW-1003">Cell membrane</keyword>
<proteinExistence type="inferred from homology"/>
<gene>
    <name evidence="10" type="ORF">ACFP85_08740</name>
</gene>
<dbReference type="EMBL" id="JBHSUS010000001">
    <property type="protein sequence ID" value="MFC6440232.1"/>
    <property type="molecule type" value="Genomic_DNA"/>
</dbReference>
<feature type="transmembrane region" description="Helical" evidence="7">
    <location>
        <begin position="369"/>
        <end position="388"/>
    </location>
</feature>
<reference evidence="11" key="1">
    <citation type="journal article" date="2019" name="Int. J. Syst. Evol. Microbiol.">
        <title>The Global Catalogue of Microorganisms (GCM) 10K type strain sequencing project: providing services to taxonomists for standard genome sequencing and annotation.</title>
        <authorList>
            <consortium name="The Broad Institute Genomics Platform"/>
            <consortium name="The Broad Institute Genome Sequencing Center for Infectious Disease"/>
            <person name="Wu L."/>
            <person name="Ma J."/>
        </authorList>
    </citation>
    <scope>NUCLEOTIDE SEQUENCE [LARGE SCALE GENOMIC DNA]</scope>
    <source>
        <strain evidence="11">CGMCC 1.16031</strain>
    </source>
</reference>
<dbReference type="InterPro" id="IPR003838">
    <property type="entry name" value="ABC3_permease_C"/>
</dbReference>
<dbReference type="InterPro" id="IPR025857">
    <property type="entry name" value="MacB_PCD"/>
</dbReference>
<feature type="transmembrane region" description="Helical" evidence="7">
    <location>
        <begin position="20"/>
        <end position="40"/>
    </location>
</feature>
<evidence type="ECO:0000256" key="1">
    <source>
        <dbReference type="ARBA" id="ARBA00004651"/>
    </source>
</evidence>
<evidence type="ECO:0000313" key="11">
    <source>
        <dbReference type="Proteomes" id="UP001596364"/>
    </source>
</evidence>
<accession>A0ABW1XLK4</accession>